<evidence type="ECO:0000313" key="3">
    <source>
        <dbReference type="Proteomes" id="UP000207598"/>
    </source>
</evidence>
<dbReference type="Gene3D" id="3.30.70.100">
    <property type="match status" value="1"/>
</dbReference>
<dbReference type="RefSeq" id="WP_094019244.1">
    <property type="nucleotide sequence ID" value="NZ_FXYF01000001.1"/>
</dbReference>
<evidence type="ECO:0000259" key="1">
    <source>
        <dbReference type="Pfam" id="PF07110"/>
    </source>
</evidence>
<evidence type="ECO:0000313" key="2">
    <source>
        <dbReference type="EMBL" id="SMX32965.1"/>
    </source>
</evidence>
<reference evidence="2 3" key="1">
    <citation type="submission" date="2017-05" db="EMBL/GenBank/DDBJ databases">
        <authorList>
            <person name="Song R."/>
            <person name="Chenine A.L."/>
            <person name="Ruprecht R.M."/>
        </authorList>
    </citation>
    <scope>NUCLEOTIDE SEQUENCE [LARGE SCALE GENOMIC DNA]</scope>
    <source>
        <strain evidence="2 3">CECT 8898</strain>
    </source>
</reference>
<dbReference type="PANTHER" id="PTHR40260">
    <property type="entry name" value="BLR8190 PROTEIN"/>
    <property type="match status" value="1"/>
</dbReference>
<dbReference type="NCBIfam" id="TIGR02118">
    <property type="entry name" value="EthD family reductase"/>
    <property type="match status" value="1"/>
</dbReference>
<dbReference type="Pfam" id="PF07110">
    <property type="entry name" value="EthD"/>
    <property type="match status" value="1"/>
</dbReference>
<dbReference type="InterPro" id="IPR009799">
    <property type="entry name" value="EthD_dom"/>
</dbReference>
<dbReference type="GO" id="GO:0016491">
    <property type="term" value="F:oxidoreductase activity"/>
    <property type="evidence" value="ECO:0007669"/>
    <property type="project" value="InterPro"/>
</dbReference>
<dbReference type="EMBL" id="FXYF01000001">
    <property type="protein sequence ID" value="SMX32965.1"/>
    <property type="molecule type" value="Genomic_DNA"/>
</dbReference>
<accession>A0A238JQX7</accession>
<gene>
    <name evidence="2" type="ORF">MAA8898_00367</name>
</gene>
<dbReference type="Proteomes" id="UP000207598">
    <property type="component" value="Unassembled WGS sequence"/>
</dbReference>
<dbReference type="InterPro" id="IPR011008">
    <property type="entry name" value="Dimeric_a/b-barrel"/>
</dbReference>
<dbReference type="OrthoDB" id="5343971at2"/>
<name>A0A238JQX7_9RHOB</name>
<dbReference type="PANTHER" id="PTHR40260:SF2">
    <property type="entry name" value="BLR8190 PROTEIN"/>
    <property type="match status" value="1"/>
</dbReference>
<organism evidence="2 3">
    <name type="scientific">Maliponia aquimaris</name>
    <dbReference type="NCBI Taxonomy" id="1673631"/>
    <lineage>
        <taxon>Bacteria</taxon>
        <taxon>Pseudomonadati</taxon>
        <taxon>Pseudomonadota</taxon>
        <taxon>Alphaproteobacteria</taxon>
        <taxon>Rhodobacterales</taxon>
        <taxon>Paracoccaceae</taxon>
        <taxon>Maliponia</taxon>
    </lineage>
</organism>
<protein>
    <submittedName>
        <fullName evidence="2">EthD protein</fullName>
    </submittedName>
</protein>
<keyword evidence="3" id="KW-1185">Reference proteome</keyword>
<dbReference type="SUPFAM" id="SSF54909">
    <property type="entry name" value="Dimeric alpha+beta barrel"/>
    <property type="match status" value="1"/>
</dbReference>
<dbReference type="AlphaFoldDB" id="A0A238JQX7"/>
<sequence length="102" mass="10960">MSASLQVLYPNAEGTHFDYDYYVNTHLAMVGETWGELLEHTVVTRGVAGGPDTPPGFHAVATLVFPDADARQEAMGKAGPLLEDIPNFTNCKPQMLIGDVIG</sequence>
<proteinExistence type="predicted"/>
<feature type="domain" description="EthD" evidence="1">
    <location>
        <begin position="19"/>
        <end position="89"/>
    </location>
</feature>